<protein>
    <submittedName>
        <fullName evidence="1">Uncharacterized protein</fullName>
    </submittedName>
</protein>
<dbReference type="EMBL" id="CARXXK010000002">
    <property type="protein sequence ID" value="CAI6354820.1"/>
    <property type="molecule type" value="Genomic_DNA"/>
</dbReference>
<dbReference type="PANTHER" id="PTHR47331">
    <property type="entry name" value="PHD-TYPE DOMAIN-CONTAINING PROTEIN"/>
    <property type="match status" value="1"/>
</dbReference>
<proteinExistence type="predicted"/>
<organism evidence="1 2">
    <name type="scientific">Macrosiphum euphorbiae</name>
    <name type="common">potato aphid</name>
    <dbReference type="NCBI Taxonomy" id="13131"/>
    <lineage>
        <taxon>Eukaryota</taxon>
        <taxon>Metazoa</taxon>
        <taxon>Ecdysozoa</taxon>
        <taxon>Arthropoda</taxon>
        <taxon>Hexapoda</taxon>
        <taxon>Insecta</taxon>
        <taxon>Pterygota</taxon>
        <taxon>Neoptera</taxon>
        <taxon>Paraneoptera</taxon>
        <taxon>Hemiptera</taxon>
        <taxon>Sternorrhyncha</taxon>
        <taxon>Aphidomorpha</taxon>
        <taxon>Aphidoidea</taxon>
        <taxon>Aphididae</taxon>
        <taxon>Macrosiphini</taxon>
        <taxon>Macrosiphum</taxon>
    </lineage>
</organism>
<gene>
    <name evidence="1" type="ORF">MEUPH1_LOCUS10757</name>
</gene>
<dbReference type="Pfam" id="PF05380">
    <property type="entry name" value="Peptidase_A17"/>
    <property type="match status" value="1"/>
</dbReference>
<dbReference type="Proteomes" id="UP001160148">
    <property type="component" value="Unassembled WGS sequence"/>
</dbReference>
<name>A0AAV0WG96_9HEMI</name>
<evidence type="ECO:0000313" key="2">
    <source>
        <dbReference type="Proteomes" id="UP001160148"/>
    </source>
</evidence>
<accession>A0AAV0WG96</accession>
<reference evidence="1 2" key="1">
    <citation type="submission" date="2023-01" db="EMBL/GenBank/DDBJ databases">
        <authorList>
            <person name="Whitehead M."/>
        </authorList>
    </citation>
    <scope>NUCLEOTIDE SEQUENCE [LARGE SCALE GENOMIC DNA]</scope>
</reference>
<sequence length="144" mass="17159">MGKHREALQHILSEHQIKEISFKEDIDSTIKILGINWNTTNDTFTIKAEPMKVISHLTKIELLSEIARNFDPCGWLAPLVAVAKLIMQQLWQERLEWDDQILQNLFKAWKIHRTSFKFLNTFEVPRHIINSYNEFKYIYTARFQ</sequence>
<comment type="caution">
    <text evidence="1">The sequence shown here is derived from an EMBL/GenBank/DDBJ whole genome shotgun (WGS) entry which is preliminary data.</text>
</comment>
<dbReference type="InterPro" id="IPR008042">
    <property type="entry name" value="Retrotrans_Pao"/>
</dbReference>
<dbReference type="AlphaFoldDB" id="A0AAV0WG96"/>
<keyword evidence="2" id="KW-1185">Reference proteome</keyword>
<evidence type="ECO:0000313" key="1">
    <source>
        <dbReference type="EMBL" id="CAI6354820.1"/>
    </source>
</evidence>